<evidence type="ECO:0000256" key="1">
    <source>
        <dbReference type="SAM" id="MobiDB-lite"/>
    </source>
</evidence>
<feature type="region of interest" description="Disordered" evidence="1">
    <location>
        <begin position="1"/>
        <end position="154"/>
    </location>
</feature>
<evidence type="ECO:0000313" key="2">
    <source>
        <dbReference type="EMBL" id="MFC7235633.1"/>
    </source>
</evidence>
<dbReference type="Proteomes" id="UP001596398">
    <property type="component" value="Unassembled WGS sequence"/>
</dbReference>
<organism evidence="2 3">
    <name type="scientific">Halosegnis marinus</name>
    <dbReference type="NCBI Taxonomy" id="3034023"/>
    <lineage>
        <taxon>Archaea</taxon>
        <taxon>Methanobacteriati</taxon>
        <taxon>Methanobacteriota</taxon>
        <taxon>Stenosarchaea group</taxon>
        <taxon>Halobacteria</taxon>
        <taxon>Halobacteriales</taxon>
        <taxon>Natronomonadaceae</taxon>
        <taxon>Halosegnis</taxon>
    </lineage>
</organism>
<reference evidence="2 3" key="1">
    <citation type="journal article" date="2019" name="Int. J. Syst. Evol. Microbiol.">
        <title>The Global Catalogue of Microorganisms (GCM) 10K type strain sequencing project: providing services to taxonomists for standard genome sequencing and annotation.</title>
        <authorList>
            <consortium name="The Broad Institute Genomics Platform"/>
            <consortium name="The Broad Institute Genome Sequencing Center for Infectious Disease"/>
            <person name="Wu L."/>
            <person name="Ma J."/>
        </authorList>
    </citation>
    <scope>NUCLEOTIDE SEQUENCE [LARGE SCALE GENOMIC DNA]</scope>
    <source>
        <strain evidence="2 3">DT85</strain>
    </source>
</reference>
<protein>
    <submittedName>
        <fullName evidence="2">Uncharacterized protein</fullName>
    </submittedName>
</protein>
<feature type="compositionally biased region" description="Low complexity" evidence="1">
    <location>
        <begin position="65"/>
        <end position="118"/>
    </location>
</feature>
<accession>A0ABD5ZQY9</accession>
<proteinExistence type="predicted"/>
<name>A0ABD5ZQY9_9EURY</name>
<feature type="compositionally biased region" description="Polar residues" evidence="1">
    <location>
        <begin position="26"/>
        <end position="42"/>
    </location>
</feature>
<sequence>MTTAGGAGQPAYGQVSTNPYEPRVGDSQSIQYGQQSPQTQGAFRQEAAAGQPEQLRQPRQGEQFQPSQPARQSQQVQPAQQAQQLPQQGQQIPPAQQSQQVQPPQQAQQLPQQAPSGQYSPTEYGRPSEAGGQQLQGIEQPFAQEQPGTGRGRR</sequence>
<dbReference type="RefSeq" id="WP_276233770.1">
    <property type="nucleotide sequence ID" value="NZ_CP119802.1"/>
</dbReference>
<evidence type="ECO:0000313" key="3">
    <source>
        <dbReference type="Proteomes" id="UP001596398"/>
    </source>
</evidence>
<dbReference type="EMBL" id="JBHTAP010000001">
    <property type="protein sequence ID" value="MFC7235633.1"/>
    <property type="molecule type" value="Genomic_DNA"/>
</dbReference>
<keyword evidence="3" id="KW-1185">Reference proteome</keyword>
<gene>
    <name evidence="2" type="ORF">ACFQJ4_09940</name>
</gene>
<dbReference type="GeneID" id="79267330"/>
<comment type="caution">
    <text evidence="2">The sequence shown here is derived from an EMBL/GenBank/DDBJ whole genome shotgun (WGS) entry which is preliminary data.</text>
</comment>
<dbReference type="AlphaFoldDB" id="A0ABD5ZQY9"/>